<organism evidence="13 14">
    <name type="scientific">Rothia terrae</name>
    <dbReference type="NCBI Taxonomy" id="396015"/>
    <lineage>
        <taxon>Bacteria</taxon>
        <taxon>Bacillati</taxon>
        <taxon>Actinomycetota</taxon>
        <taxon>Actinomycetes</taxon>
        <taxon>Micrococcales</taxon>
        <taxon>Micrococcaceae</taxon>
        <taxon>Rothia</taxon>
    </lineage>
</organism>
<feature type="binding site" evidence="11">
    <location>
        <position position="92"/>
    </location>
    <ligand>
        <name>Zn(2+)</name>
        <dbReference type="ChEBI" id="CHEBI:29105"/>
    </ligand>
</feature>
<evidence type="ECO:0000256" key="2">
    <source>
        <dbReference type="ARBA" id="ARBA00007957"/>
    </source>
</evidence>
<dbReference type="CDD" id="cd07153">
    <property type="entry name" value="Fur_like"/>
    <property type="match status" value="1"/>
</dbReference>
<dbReference type="EMBL" id="CP061539">
    <property type="protein sequence ID" value="QNV38535.1"/>
    <property type="molecule type" value="Genomic_DNA"/>
</dbReference>
<evidence type="ECO:0000256" key="10">
    <source>
        <dbReference type="ARBA" id="ARBA00023163"/>
    </source>
</evidence>
<dbReference type="PANTHER" id="PTHR33202">
    <property type="entry name" value="ZINC UPTAKE REGULATION PROTEIN"/>
    <property type="match status" value="1"/>
</dbReference>
<reference evidence="13 14" key="1">
    <citation type="submission" date="2020-09" db="EMBL/GenBank/DDBJ databases">
        <title>Investigation of environmental microbes.</title>
        <authorList>
            <person name="Ou Y."/>
            <person name="Kang Q."/>
        </authorList>
    </citation>
    <scope>NUCLEOTIDE SEQUENCE [LARGE SCALE GENOMIC DNA]</scope>
    <source>
        <strain evidence="13 14">KJZ-14</strain>
    </source>
</reference>
<gene>
    <name evidence="13" type="ORF">IDM49_04535</name>
</gene>
<evidence type="ECO:0000313" key="13">
    <source>
        <dbReference type="EMBL" id="QNV38535.1"/>
    </source>
</evidence>
<evidence type="ECO:0000256" key="9">
    <source>
        <dbReference type="ARBA" id="ARBA00023125"/>
    </source>
</evidence>
<keyword evidence="7 11" id="KW-0862">Zinc</keyword>
<keyword evidence="4" id="KW-0963">Cytoplasm</keyword>
<dbReference type="Gene3D" id="1.10.10.10">
    <property type="entry name" value="Winged helix-like DNA-binding domain superfamily/Winged helix DNA-binding domain"/>
    <property type="match status" value="1"/>
</dbReference>
<evidence type="ECO:0000256" key="4">
    <source>
        <dbReference type="ARBA" id="ARBA00022490"/>
    </source>
</evidence>
<proteinExistence type="inferred from homology"/>
<keyword evidence="6 11" id="KW-0479">Metal-binding</keyword>
<dbReference type="GO" id="GO:0008270">
    <property type="term" value="F:zinc ion binding"/>
    <property type="evidence" value="ECO:0007669"/>
    <property type="project" value="TreeGrafter"/>
</dbReference>
<keyword evidence="14" id="KW-1185">Reference proteome</keyword>
<feature type="binding site" evidence="12">
    <location>
        <position position="124"/>
    </location>
    <ligand>
        <name>Fe cation</name>
        <dbReference type="ChEBI" id="CHEBI:24875"/>
    </ligand>
</feature>
<evidence type="ECO:0000313" key="14">
    <source>
        <dbReference type="Proteomes" id="UP000516404"/>
    </source>
</evidence>
<evidence type="ECO:0000256" key="1">
    <source>
        <dbReference type="ARBA" id="ARBA00004496"/>
    </source>
</evidence>
<evidence type="ECO:0000256" key="11">
    <source>
        <dbReference type="PIRSR" id="PIRSR602481-1"/>
    </source>
</evidence>
<dbReference type="Gene3D" id="3.30.1490.190">
    <property type="match status" value="1"/>
</dbReference>
<dbReference type="InterPro" id="IPR036388">
    <property type="entry name" value="WH-like_DNA-bd_sf"/>
</dbReference>
<keyword evidence="10" id="KW-0804">Transcription</keyword>
<evidence type="ECO:0000256" key="12">
    <source>
        <dbReference type="PIRSR" id="PIRSR602481-2"/>
    </source>
</evidence>
<dbReference type="PANTHER" id="PTHR33202:SF2">
    <property type="entry name" value="FERRIC UPTAKE REGULATION PROTEIN"/>
    <property type="match status" value="1"/>
</dbReference>
<comment type="cofactor">
    <cofactor evidence="11">
        <name>Zn(2+)</name>
        <dbReference type="ChEBI" id="CHEBI:29105"/>
    </cofactor>
    <text evidence="11">Binds 1 zinc ion per subunit.</text>
</comment>
<evidence type="ECO:0000256" key="7">
    <source>
        <dbReference type="ARBA" id="ARBA00022833"/>
    </source>
</evidence>
<feature type="binding site" evidence="11">
    <location>
        <position position="132"/>
    </location>
    <ligand>
        <name>Zn(2+)</name>
        <dbReference type="ChEBI" id="CHEBI:29105"/>
    </ligand>
</feature>
<evidence type="ECO:0000256" key="5">
    <source>
        <dbReference type="ARBA" id="ARBA00022491"/>
    </source>
</evidence>
<dbReference type="GO" id="GO:0000976">
    <property type="term" value="F:transcription cis-regulatory region binding"/>
    <property type="evidence" value="ECO:0007669"/>
    <property type="project" value="TreeGrafter"/>
</dbReference>
<dbReference type="SUPFAM" id="SSF46785">
    <property type="entry name" value="Winged helix' DNA-binding domain"/>
    <property type="match status" value="1"/>
</dbReference>
<name>A0A7H2BFT9_9MICC</name>
<keyword evidence="5" id="KW-0678">Repressor</keyword>
<feature type="binding site" evidence="11">
    <location>
        <position position="135"/>
    </location>
    <ligand>
        <name>Zn(2+)</name>
        <dbReference type="ChEBI" id="CHEBI:29105"/>
    </ligand>
</feature>
<dbReference type="AlphaFoldDB" id="A0A7H2BFT9"/>
<dbReference type="InterPro" id="IPR043135">
    <property type="entry name" value="Fur_C"/>
</dbReference>
<feature type="binding site" evidence="12">
    <location>
        <position position="107"/>
    </location>
    <ligand>
        <name>Fe cation</name>
        <dbReference type="ChEBI" id="CHEBI:24875"/>
    </ligand>
</feature>
<feature type="binding site" evidence="11">
    <location>
        <position position="95"/>
    </location>
    <ligand>
        <name>Zn(2+)</name>
        <dbReference type="ChEBI" id="CHEBI:29105"/>
    </ligand>
</feature>
<dbReference type="Pfam" id="PF01475">
    <property type="entry name" value="FUR"/>
    <property type="match status" value="1"/>
</dbReference>
<dbReference type="InterPro" id="IPR036390">
    <property type="entry name" value="WH_DNA-bd_sf"/>
</dbReference>
<sequence length="140" mass="15762">MPQTKSDGKPEIRNTKQRRIVNATLADLDDFMSAQELHQLMASRNESVSLATTYRILQSMAANNEVDVIRTEDGESIYRRCEAEHHHHHLLCRNCGKAVELEAPAIEEWAHSIAAKYGFTDLSHVVEITGLCKECSEAAR</sequence>
<comment type="subcellular location">
    <subcellularLocation>
        <location evidence="1">Cytoplasm</location>
    </subcellularLocation>
</comment>
<dbReference type="GO" id="GO:0045892">
    <property type="term" value="P:negative regulation of DNA-templated transcription"/>
    <property type="evidence" value="ECO:0007669"/>
    <property type="project" value="TreeGrafter"/>
</dbReference>
<protein>
    <submittedName>
        <fullName evidence="13">Transcriptional repressor</fullName>
    </submittedName>
</protein>
<dbReference type="InterPro" id="IPR002481">
    <property type="entry name" value="FUR"/>
</dbReference>
<keyword evidence="9" id="KW-0238">DNA-binding</keyword>
<keyword evidence="8" id="KW-0805">Transcription regulation</keyword>
<dbReference type="GeneID" id="96623492"/>
<comment type="similarity">
    <text evidence="2">Belongs to the Fur family.</text>
</comment>
<evidence type="ECO:0000256" key="3">
    <source>
        <dbReference type="ARBA" id="ARBA00011738"/>
    </source>
</evidence>
<comment type="cofactor">
    <cofactor evidence="12">
        <name>Mn(2+)</name>
        <dbReference type="ChEBI" id="CHEBI:29035"/>
    </cofactor>
    <cofactor evidence="12">
        <name>Fe(2+)</name>
        <dbReference type="ChEBI" id="CHEBI:29033"/>
    </cofactor>
    <text evidence="12">Binds 1 Mn(2+) or Fe(2+) ion per subunit.</text>
</comment>
<evidence type="ECO:0000256" key="8">
    <source>
        <dbReference type="ARBA" id="ARBA00023015"/>
    </source>
</evidence>
<comment type="subunit">
    <text evidence="3">Homodimer.</text>
</comment>
<keyword evidence="12" id="KW-0408">Iron</keyword>
<dbReference type="Proteomes" id="UP000516404">
    <property type="component" value="Chromosome"/>
</dbReference>
<dbReference type="RefSeq" id="WP_190725182.1">
    <property type="nucleotide sequence ID" value="NZ_CP061539.1"/>
</dbReference>
<accession>A0A7H2BFT9</accession>
<dbReference type="GO" id="GO:1900376">
    <property type="term" value="P:regulation of secondary metabolite biosynthetic process"/>
    <property type="evidence" value="ECO:0007669"/>
    <property type="project" value="TreeGrafter"/>
</dbReference>
<feature type="binding site" evidence="12">
    <location>
        <position position="86"/>
    </location>
    <ligand>
        <name>Fe cation</name>
        <dbReference type="ChEBI" id="CHEBI:24875"/>
    </ligand>
</feature>
<dbReference type="GO" id="GO:0005829">
    <property type="term" value="C:cytosol"/>
    <property type="evidence" value="ECO:0007669"/>
    <property type="project" value="TreeGrafter"/>
</dbReference>
<evidence type="ECO:0000256" key="6">
    <source>
        <dbReference type="ARBA" id="ARBA00022723"/>
    </source>
</evidence>
<dbReference type="GO" id="GO:0003700">
    <property type="term" value="F:DNA-binding transcription factor activity"/>
    <property type="evidence" value="ECO:0007669"/>
    <property type="project" value="InterPro"/>
</dbReference>
<dbReference type="KEGG" id="rter:IDM49_04535"/>